<accession>A0A2Z3GWS9</accession>
<feature type="transmembrane region" description="Helical" evidence="1">
    <location>
        <begin position="395"/>
        <end position="414"/>
    </location>
</feature>
<sequence length="594" mass="65598">MPTALPPPANALRVRGLLLAGLAYAALFAWYSWPLGREWSTAFVGIPHHDANQYIWNVWNFQRQVAGGHNPFFTPMLLFPAGTGLWLHTYTPVLGALNLLLRQEFWAVNAGLLLSFVLSGMGAARLAGRWVRQPLLCGLVGYAFAFSPYKLAHWPEHYHLLLTATVPFYIMAYLDGLAFRPGRWRPRVRSAGQVGWAAALLLITLFSDYYTLAGLAYFSVGYAAWWGLRLGETNWRHWQPWAVVGVVLVLGHFVSRGLGRVGLSDNAGFWWGGDLAGYLVPPLGNRWLATAATDALWRSPHFYTPGSVENVLFLGYLLPLLALVLAVVAWRARRAGAPAPRRPAETRPFWALAMLFALLTMPELRLLGHGGLRLPTSLVHYVPFLNNIRCPTRHVLLLSLLLPLATCIGLDGWLRRGPTGRGWALAAVLAALLFFEFQPDAYPLIRLADVPAAYGVAAAQPGPVVFPIPLGLIDGYRSVGVLDAAELFYQTRHGKAMPGAYISRVPAATFAAFAHEPVLARLLLAQRRPDSLALAPPPTPAQVEAFWHRYPAATFVVHPEFCNQPVHRVVRSLLPPGTYQEQLVQGYAVLRPKP</sequence>
<feature type="transmembrane region" description="Helical" evidence="1">
    <location>
        <begin position="194"/>
        <end position="218"/>
    </location>
</feature>
<evidence type="ECO:0008006" key="4">
    <source>
        <dbReference type="Google" id="ProtNLM"/>
    </source>
</evidence>
<dbReference type="RefSeq" id="WP_109656926.1">
    <property type="nucleotide sequence ID" value="NZ_CP029145.1"/>
</dbReference>
<dbReference type="KEGG" id="hnv:DDQ68_14395"/>
<organism evidence="2 3">
    <name type="scientific">Hymenobacter nivis</name>
    <dbReference type="NCBI Taxonomy" id="1850093"/>
    <lineage>
        <taxon>Bacteria</taxon>
        <taxon>Pseudomonadati</taxon>
        <taxon>Bacteroidota</taxon>
        <taxon>Cytophagia</taxon>
        <taxon>Cytophagales</taxon>
        <taxon>Hymenobacteraceae</taxon>
        <taxon>Hymenobacter</taxon>
    </lineage>
</organism>
<keyword evidence="1" id="KW-0472">Membrane</keyword>
<evidence type="ECO:0000313" key="3">
    <source>
        <dbReference type="Proteomes" id="UP000245999"/>
    </source>
</evidence>
<name>A0A2Z3GWS9_9BACT</name>
<keyword evidence="1" id="KW-1133">Transmembrane helix</keyword>
<dbReference type="EMBL" id="CP029145">
    <property type="protein sequence ID" value="AWM33874.1"/>
    <property type="molecule type" value="Genomic_DNA"/>
</dbReference>
<dbReference type="Proteomes" id="UP000245999">
    <property type="component" value="Chromosome"/>
</dbReference>
<feature type="transmembrane region" description="Helical" evidence="1">
    <location>
        <begin position="105"/>
        <end position="127"/>
    </location>
</feature>
<evidence type="ECO:0000313" key="2">
    <source>
        <dbReference type="EMBL" id="AWM33874.1"/>
    </source>
</evidence>
<evidence type="ECO:0000256" key="1">
    <source>
        <dbReference type="SAM" id="Phobius"/>
    </source>
</evidence>
<keyword evidence="3" id="KW-1185">Reference proteome</keyword>
<reference evidence="3" key="1">
    <citation type="submission" date="2018-04" db="EMBL/GenBank/DDBJ databases">
        <title>Complete genome of Antarctic heterotrophic bacterium Hymenobacter nivis.</title>
        <authorList>
            <person name="Terashima M."/>
        </authorList>
    </citation>
    <scope>NUCLEOTIDE SEQUENCE [LARGE SCALE GENOMIC DNA]</scope>
    <source>
        <strain evidence="3">NBRC 111535</strain>
    </source>
</reference>
<protein>
    <recommendedName>
        <fullName evidence="4">YfhO family protein</fullName>
    </recommendedName>
</protein>
<proteinExistence type="predicted"/>
<feature type="transmembrane region" description="Helical" evidence="1">
    <location>
        <begin position="157"/>
        <end position="174"/>
    </location>
</feature>
<feature type="transmembrane region" description="Helical" evidence="1">
    <location>
        <begin position="238"/>
        <end position="255"/>
    </location>
</feature>
<gene>
    <name evidence="2" type="ORF">DDQ68_14395</name>
</gene>
<dbReference type="AlphaFoldDB" id="A0A2Z3GWS9"/>
<keyword evidence="1" id="KW-0812">Transmembrane</keyword>
<feature type="transmembrane region" description="Helical" evidence="1">
    <location>
        <begin position="311"/>
        <end position="330"/>
    </location>
</feature>
<dbReference type="OrthoDB" id="859744at2"/>
<feature type="transmembrane region" description="Helical" evidence="1">
    <location>
        <begin position="12"/>
        <end position="33"/>
    </location>
</feature>